<feature type="non-terminal residue" evidence="1">
    <location>
        <position position="1"/>
    </location>
</feature>
<sequence length="84" mass="9851">IWKVKTKVCYSHKQSVRRETYLTVSPFSNACFNTISRIFEAWSNIDLTIPMGHIRLGVLKCDVRVMNLSFFLLLTVRFKLIIEI</sequence>
<accession>A0A3M7RAL4</accession>
<comment type="caution">
    <text evidence="1">The sequence shown here is derived from an EMBL/GenBank/DDBJ whole genome shotgun (WGS) entry which is preliminary data.</text>
</comment>
<keyword evidence="2" id="KW-1185">Reference proteome</keyword>
<protein>
    <submittedName>
        <fullName evidence="1">Uncharacterized protein</fullName>
    </submittedName>
</protein>
<reference evidence="1 2" key="1">
    <citation type="journal article" date="2018" name="Sci. Rep.">
        <title>Genomic signatures of local adaptation to the degree of environmental predictability in rotifers.</title>
        <authorList>
            <person name="Franch-Gras L."/>
            <person name="Hahn C."/>
            <person name="Garcia-Roger E.M."/>
            <person name="Carmona M.J."/>
            <person name="Serra M."/>
            <person name="Gomez A."/>
        </authorList>
    </citation>
    <scope>NUCLEOTIDE SEQUENCE [LARGE SCALE GENOMIC DNA]</scope>
    <source>
        <strain evidence="1">HYR1</strain>
    </source>
</reference>
<evidence type="ECO:0000313" key="2">
    <source>
        <dbReference type="Proteomes" id="UP000276133"/>
    </source>
</evidence>
<dbReference type="EMBL" id="REGN01003852">
    <property type="protein sequence ID" value="RNA20444.1"/>
    <property type="molecule type" value="Genomic_DNA"/>
</dbReference>
<dbReference type="AlphaFoldDB" id="A0A3M7RAL4"/>
<proteinExistence type="predicted"/>
<dbReference type="Proteomes" id="UP000276133">
    <property type="component" value="Unassembled WGS sequence"/>
</dbReference>
<name>A0A3M7RAL4_BRAPC</name>
<evidence type="ECO:0000313" key="1">
    <source>
        <dbReference type="EMBL" id="RNA20444.1"/>
    </source>
</evidence>
<organism evidence="1 2">
    <name type="scientific">Brachionus plicatilis</name>
    <name type="common">Marine rotifer</name>
    <name type="synonym">Brachionus muelleri</name>
    <dbReference type="NCBI Taxonomy" id="10195"/>
    <lineage>
        <taxon>Eukaryota</taxon>
        <taxon>Metazoa</taxon>
        <taxon>Spiralia</taxon>
        <taxon>Gnathifera</taxon>
        <taxon>Rotifera</taxon>
        <taxon>Eurotatoria</taxon>
        <taxon>Monogononta</taxon>
        <taxon>Pseudotrocha</taxon>
        <taxon>Ploima</taxon>
        <taxon>Brachionidae</taxon>
        <taxon>Brachionus</taxon>
    </lineage>
</organism>
<gene>
    <name evidence="1" type="ORF">BpHYR1_053964</name>
</gene>